<feature type="compositionally biased region" description="Low complexity" evidence="1">
    <location>
        <begin position="65"/>
        <end position="77"/>
    </location>
</feature>
<feature type="compositionally biased region" description="Pro residues" evidence="1">
    <location>
        <begin position="181"/>
        <end position="192"/>
    </location>
</feature>
<proteinExistence type="predicted"/>
<feature type="transmembrane region" description="Helical" evidence="2">
    <location>
        <begin position="528"/>
        <end position="550"/>
    </location>
</feature>
<organism evidence="3 4">
    <name type="scientific">Gordonia jinhuaensis</name>
    <dbReference type="NCBI Taxonomy" id="1517702"/>
    <lineage>
        <taxon>Bacteria</taxon>
        <taxon>Bacillati</taxon>
        <taxon>Actinomycetota</taxon>
        <taxon>Actinomycetes</taxon>
        <taxon>Mycobacteriales</taxon>
        <taxon>Gordoniaceae</taxon>
        <taxon>Gordonia</taxon>
    </lineage>
</organism>
<feature type="transmembrane region" description="Helical" evidence="2">
    <location>
        <begin position="557"/>
        <end position="579"/>
    </location>
</feature>
<feature type="region of interest" description="Disordered" evidence="1">
    <location>
        <begin position="17"/>
        <end position="263"/>
    </location>
</feature>
<feature type="region of interest" description="Disordered" evidence="1">
    <location>
        <begin position="307"/>
        <end position="495"/>
    </location>
</feature>
<keyword evidence="2" id="KW-1133">Transmembrane helix</keyword>
<dbReference type="RefSeq" id="WP_188585186.1">
    <property type="nucleotide sequence ID" value="NZ_BMGC01000003.1"/>
</dbReference>
<dbReference type="AlphaFoldDB" id="A0A916SXF5"/>
<reference evidence="3" key="2">
    <citation type="submission" date="2020-09" db="EMBL/GenBank/DDBJ databases">
        <authorList>
            <person name="Sun Q."/>
            <person name="Zhou Y."/>
        </authorList>
    </citation>
    <scope>NUCLEOTIDE SEQUENCE</scope>
    <source>
        <strain evidence="3">CGMCC 1.12827</strain>
    </source>
</reference>
<keyword evidence="2" id="KW-0812">Transmembrane</keyword>
<feature type="compositionally biased region" description="Basic and acidic residues" evidence="1">
    <location>
        <begin position="344"/>
        <end position="370"/>
    </location>
</feature>
<feature type="compositionally biased region" description="Low complexity" evidence="1">
    <location>
        <begin position="307"/>
        <end position="318"/>
    </location>
</feature>
<name>A0A916SXF5_9ACTN</name>
<reference evidence="3" key="1">
    <citation type="journal article" date="2014" name="Int. J. Syst. Evol. Microbiol.">
        <title>Complete genome sequence of Corynebacterium casei LMG S-19264T (=DSM 44701T), isolated from a smear-ripened cheese.</title>
        <authorList>
            <consortium name="US DOE Joint Genome Institute (JGI-PGF)"/>
            <person name="Walter F."/>
            <person name="Albersmeier A."/>
            <person name="Kalinowski J."/>
            <person name="Ruckert C."/>
        </authorList>
    </citation>
    <scope>NUCLEOTIDE SEQUENCE</scope>
    <source>
        <strain evidence="3">CGMCC 1.12827</strain>
    </source>
</reference>
<protein>
    <submittedName>
        <fullName evidence="3">Uncharacterized protein</fullName>
    </submittedName>
</protein>
<feature type="compositionally biased region" description="Basic and acidic residues" evidence="1">
    <location>
        <begin position="399"/>
        <end position="416"/>
    </location>
</feature>
<keyword evidence="4" id="KW-1185">Reference proteome</keyword>
<feature type="compositionally biased region" description="Low complexity" evidence="1">
    <location>
        <begin position="446"/>
        <end position="495"/>
    </location>
</feature>
<feature type="compositionally biased region" description="Basic and acidic residues" evidence="1">
    <location>
        <begin position="143"/>
        <end position="158"/>
    </location>
</feature>
<dbReference type="Proteomes" id="UP000621454">
    <property type="component" value="Unassembled WGS sequence"/>
</dbReference>
<dbReference type="EMBL" id="BMGC01000003">
    <property type="protein sequence ID" value="GGB21404.1"/>
    <property type="molecule type" value="Genomic_DNA"/>
</dbReference>
<comment type="caution">
    <text evidence="3">The sequence shown here is derived from an EMBL/GenBank/DDBJ whole genome shotgun (WGS) entry which is preliminary data.</text>
</comment>
<evidence type="ECO:0000313" key="3">
    <source>
        <dbReference type="EMBL" id="GGB21404.1"/>
    </source>
</evidence>
<evidence type="ECO:0000256" key="1">
    <source>
        <dbReference type="SAM" id="MobiDB-lite"/>
    </source>
</evidence>
<keyword evidence="2" id="KW-0472">Membrane</keyword>
<feature type="transmembrane region" description="Helical" evidence="2">
    <location>
        <begin position="501"/>
        <end position="522"/>
    </location>
</feature>
<feature type="compositionally biased region" description="Basic and acidic residues" evidence="1">
    <location>
        <begin position="166"/>
        <end position="180"/>
    </location>
</feature>
<evidence type="ECO:0000256" key="2">
    <source>
        <dbReference type="SAM" id="Phobius"/>
    </source>
</evidence>
<feature type="compositionally biased region" description="Basic and acidic residues" evidence="1">
    <location>
        <begin position="51"/>
        <end position="64"/>
    </location>
</feature>
<evidence type="ECO:0000313" key="4">
    <source>
        <dbReference type="Proteomes" id="UP000621454"/>
    </source>
</evidence>
<sequence length="582" mass="60906">MARSRDPESRPISVAELLARSGENPPSQSRTRRRAREGSLSVAELTGEIPRISKEDLEAADRADAQAAEAQAAEAQAGSTTESGRRHRRAAEAGEAGDATETIESADSAAGETSTPAQDAVVGSDQVGGVDTDGADTDGAVTDGERISDDAADRREEPFPTSDDPVPAREDTERTDEPFPHSEPPAPQPPVQETPGRQMPASQARPMPPTRDISQSEIARRLDPRDDDSADQTPADDAATGIIPRVRGDEFDPAILADDDRDTDEYDFDRYRNFADAQTPDPQASPAVTSADVGVKRSLISRLFGRGARTQAAAGAAEAADDTSTQTTGRAAVTNPLDRAGVVDTDHETPDTGHENPETGHAETGRRAVSDTEVTDPDITGAAADEPTSRRSGPLDLSEFEHEFDAADRAESHEKSTVSGRRTGADDLPGASTNSVDTDEAGSDTAETPPSAPAALSSAVSSRTAASSTAGSFPASAPTAATSDTTSGDAGADTSSPGRQWLVFVTEIVLGVAVGVGLFWGFTELWKWNVYFALVLAIVVIFGLVTMVHIVRKTPDLLTTFLALAVGLIVTIGPLAFLASTN</sequence>
<gene>
    <name evidence="3" type="ORF">GCM10011489_06960</name>
</gene>
<accession>A0A916SXF5</accession>
<feature type="compositionally biased region" description="Low complexity" evidence="1">
    <location>
        <begin position="127"/>
        <end position="142"/>
    </location>
</feature>